<sequence length="90" mass="10130">MIFQPPYEGSYKIVSRSEKVFWILRNGEEVFVSVNRLKPAYAPKNLADGFSTPTCLYRQDDPTCLTAKIDANLLYSQIDPTLPATEGQPC</sequence>
<dbReference type="OrthoDB" id="422540at2759"/>
<dbReference type="EMBL" id="BMAW01042069">
    <property type="protein sequence ID" value="GFS32357.1"/>
    <property type="molecule type" value="Genomic_DNA"/>
</dbReference>
<evidence type="ECO:0000313" key="2">
    <source>
        <dbReference type="Proteomes" id="UP000887013"/>
    </source>
</evidence>
<protein>
    <submittedName>
        <fullName evidence="1">Uncharacterized protein</fullName>
    </submittedName>
</protein>
<proteinExistence type="predicted"/>
<dbReference type="AlphaFoldDB" id="A0A8X6I8K1"/>
<name>A0A8X6I8K1_NEPPI</name>
<reference evidence="1" key="1">
    <citation type="submission" date="2020-08" db="EMBL/GenBank/DDBJ databases">
        <title>Multicomponent nature underlies the extraordinary mechanical properties of spider dragline silk.</title>
        <authorList>
            <person name="Kono N."/>
            <person name="Nakamura H."/>
            <person name="Mori M."/>
            <person name="Yoshida Y."/>
            <person name="Ohtoshi R."/>
            <person name="Malay A.D."/>
            <person name="Moran D.A.P."/>
            <person name="Tomita M."/>
            <person name="Numata K."/>
            <person name="Arakawa K."/>
        </authorList>
    </citation>
    <scope>NUCLEOTIDE SEQUENCE</scope>
</reference>
<accession>A0A8X6I8K1</accession>
<gene>
    <name evidence="1" type="ORF">NPIL_329501</name>
</gene>
<dbReference type="Proteomes" id="UP000887013">
    <property type="component" value="Unassembled WGS sequence"/>
</dbReference>
<organism evidence="1 2">
    <name type="scientific">Nephila pilipes</name>
    <name type="common">Giant wood spider</name>
    <name type="synonym">Nephila maculata</name>
    <dbReference type="NCBI Taxonomy" id="299642"/>
    <lineage>
        <taxon>Eukaryota</taxon>
        <taxon>Metazoa</taxon>
        <taxon>Ecdysozoa</taxon>
        <taxon>Arthropoda</taxon>
        <taxon>Chelicerata</taxon>
        <taxon>Arachnida</taxon>
        <taxon>Araneae</taxon>
        <taxon>Araneomorphae</taxon>
        <taxon>Entelegynae</taxon>
        <taxon>Araneoidea</taxon>
        <taxon>Nephilidae</taxon>
        <taxon>Nephila</taxon>
    </lineage>
</organism>
<comment type="caution">
    <text evidence="1">The sequence shown here is derived from an EMBL/GenBank/DDBJ whole genome shotgun (WGS) entry which is preliminary data.</text>
</comment>
<evidence type="ECO:0000313" key="1">
    <source>
        <dbReference type="EMBL" id="GFS32357.1"/>
    </source>
</evidence>
<keyword evidence="2" id="KW-1185">Reference proteome</keyword>